<keyword evidence="2" id="KW-0732">Signal</keyword>
<dbReference type="AlphaFoldDB" id="A0A182FC17"/>
<dbReference type="Proteomes" id="UP000069272">
    <property type="component" value="Chromosome 3R"/>
</dbReference>
<feature type="chain" id="PRO_5044275396" description="Allatotropin" evidence="2">
    <location>
        <begin position="27"/>
        <end position="214"/>
    </location>
</feature>
<evidence type="ECO:0000256" key="2">
    <source>
        <dbReference type="SAM" id="SignalP"/>
    </source>
</evidence>
<organism evidence="3 4">
    <name type="scientific">Anopheles albimanus</name>
    <name type="common">New world malaria mosquito</name>
    <dbReference type="NCBI Taxonomy" id="7167"/>
    <lineage>
        <taxon>Eukaryota</taxon>
        <taxon>Metazoa</taxon>
        <taxon>Ecdysozoa</taxon>
        <taxon>Arthropoda</taxon>
        <taxon>Hexapoda</taxon>
        <taxon>Insecta</taxon>
        <taxon>Pterygota</taxon>
        <taxon>Neoptera</taxon>
        <taxon>Endopterygota</taxon>
        <taxon>Diptera</taxon>
        <taxon>Nematocera</taxon>
        <taxon>Culicoidea</taxon>
        <taxon>Culicidae</taxon>
        <taxon>Anophelinae</taxon>
        <taxon>Anopheles</taxon>
    </lineage>
</organism>
<protein>
    <recommendedName>
        <fullName evidence="5">Allatotropin</fullName>
    </recommendedName>
</protein>
<dbReference type="InterPro" id="IPR018247">
    <property type="entry name" value="EF_Hand_1_Ca_BS"/>
</dbReference>
<name>A0A182FC17_ANOAL</name>
<feature type="compositionally biased region" description="Gly residues" evidence="1">
    <location>
        <begin position="190"/>
        <end position="201"/>
    </location>
</feature>
<evidence type="ECO:0008006" key="5">
    <source>
        <dbReference type="Google" id="ProtNLM"/>
    </source>
</evidence>
<evidence type="ECO:0000313" key="4">
    <source>
        <dbReference type="Proteomes" id="UP000069272"/>
    </source>
</evidence>
<feature type="region of interest" description="Disordered" evidence="1">
    <location>
        <begin position="188"/>
        <end position="214"/>
    </location>
</feature>
<evidence type="ECO:0000313" key="3">
    <source>
        <dbReference type="EnsemblMetazoa" id="AALB004051-PA"/>
    </source>
</evidence>
<keyword evidence="4" id="KW-1185">Reference proteome</keyword>
<dbReference type="EnsemblMetazoa" id="AALB004051-RA">
    <property type="protein sequence ID" value="AALB004051-PA"/>
    <property type="gene ID" value="AALB004051"/>
</dbReference>
<reference evidence="3" key="2">
    <citation type="submission" date="2022-08" db="UniProtKB">
        <authorList>
            <consortium name="EnsemblMetazoa"/>
        </authorList>
    </citation>
    <scope>IDENTIFICATION</scope>
    <source>
        <strain evidence="3">STECLA/ALBI9_A</strain>
    </source>
</reference>
<feature type="signal peptide" evidence="2">
    <location>
        <begin position="1"/>
        <end position="26"/>
    </location>
</feature>
<accession>A0A182FC17</accession>
<reference evidence="3 4" key="1">
    <citation type="journal article" date="2017" name="G3 (Bethesda)">
        <title>The Physical Genome Mapping of Anopheles albimanus Corrected Scaffold Misassemblies and Identified Interarm Rearrangements in Genus Anopheles.</title>
        <authorList>
            <person name="Artemov G.N."/>
            <person name="Peery A.N."/>
            <person name="Jiang X."/>
            <person name="Tu Z."/>
            <person name="Stegniy V.N."/>
            <person name="Sharakhova M.V."/>
            <person name="Sharakhov I.V."/>
        </authorList>
    </citation>
    <scope>NUCLEOTIDE SEQUENCE [LARGE SCALE GENOMIC DNA]</scope>
    <source>
        <strain evidence="3 4">ALBI9_A</strain>
    </source>
</reference>
<evidence type="ECO:0000256" key="1">
    <source>
        <dbReference type="SAM" id="MobiDB-lite"/>
    </source>
</evidence>
<dbReference type="VEuPathDB" id="VectorBase:AALB004051"/>
<dbReference type="VEuPathDB" id="VectorBase:AALB20_037149"/>
<dbReference type="PROSITE" id="PS00018">
    <property type="entry name" value="EF_HAND_1"/>
    <property type="match status" value="1"/>
</dbReference>
<proteinExistence type="predicted"/>
<sequence length="214" mass="22106">MKISLNRLTLLVFVATAVLCWQASEAGPARQLASLAAARASKIPRSIRAPFRNSEMMTARGFGKRRAPIGVNYGGAAGGASVLHGLSHGRTGTDGDLELAGGWIDEKHELGRLIEDMAGLDQTLSSSAAAAASDPMSLGGEQETTSFPLDWFANEMSTNPVLARSILQRFVDTNRDGLLEAAELLPSTVTGGGGGGGGSSGSPGSAFNEVADLY</sequence>